<dbReference type="InterPro" id="IPR002156">
    <property type="entry name" value="RNaseH_domain"/>
</dbReference>
<feature type="binding site" evidence="16">
    <location>
        <position position="361"/>
    </location>
    <ligand>
        <name>substrate</name>
    </ligand>
</feature>
<dbReference type="InterPro" id="IPR013520">
    <property type="entry name" value="Ribonucl_H"/>
</dbReference>
<feature type="binding site" evidence="16">
    <location>
        <position position="465"/>
    </location>
    <ligand>
        <name>substrate</name>
    </ligand>
</feature>
<evidence type="ECO:0000259" key="19">
    <source>
        <dbReference type="PROSITE" id="PS50879"/>
    </source>
</evidence>
<feature type="active site" description="Proton acceptor" evidence="15">
    <location>
        <position position="460"/>
    </location>
</feature>
<evidence type="ECO:0000256" key="8">
    <source>
        <dbReference type="ARBA" id="ARBA00022801"/>
    </source>
</evidence>
<dbReference type="GO" id="GO:0045004">
    <property type="term" value="P:DNA replication proofreading"/>
    <property type="evidence" value="ECO:0007669"/>
    <property type="project" value="TreeGrafter"/>
</dbReference>
<evidence type="ECO:0000256" key="9">
    <source>
        <dbReference type="ARBA" id="ARBA00022839"/>
    </source>
</evidence>
<comment type="similarity">
    <text evidence="14">Belongs to the RNase H family.</text>
</comment>
<comment type="subunit">
    <text evidence="2 14">Monomer.</text>
</comment>
<reference evidence="20 21" key="1">
    <citation type="submission" date="2017-02" db="EMBL/GenBank/DDBJ databases">
        <authorList>
            <person name="Peterson S.W."/>
        </authorList>
    </citation>
    <scope>NUCLEOTIDE SEQUENCE [LARGE SCALE GENOMIC DNA]</scope>
    <source>
        <strain evidence="20">Psychrobacter_piechaudii</strain>
    </source>
</reference>
<evidence type="ECO:0000256" key="2">
    <source>
        <dbReference type="ARBA" id="ARBA00011245"/>
    </source>
</evidence>
<dbReference type="HAMAP" id="MF_00042">
    <property type="entry name" value="RNase_H"/>
    <property type="match status" value="1"/>
</dbReference>
<feature type="binding site" evidence="17">
    <location>
        <position position="316"/>
    </location>
    <ligand>
        <name>a divalent metal cation</name>
        <dbReference type="ChEBI" id="CHEBI:60240"/>
        <label>1</label>
        <note>catalytic</note>
    </ligand>
</feature>
<dbReference type="PROSITE" id="PS50879">
    <property type="entry name" value="RNASE_H_1"/>
    <property type="match status" value="1"/>
</dbReference>
<evidence type="ECO:0000256" key="17">
    <source>
        <dbReference type="PIRSR" id="PIRSR606309-3"/>
    </source>
</evidence>
<dbReference type="SUPFAM" id="SSF53098">
    <property type="entry name" value="Ribonuclease H-like"/>
    <property type="match status" value="2"/>
</dbReference>
<keyword evidence="14" id="KW-0255">Endonuclease</keyword>
<evidence type="ECO:0000256" key="4">
    <source>
        <dbReference type="ARBA" id="ARBA00022695"/>
    </source>
</evidence>
<keyword evidence="8 14" id="KW-0378">Hydrolase</keyword>
<name>A0A1R4GSY8_9GAMM</name>
<dbReference type="Pfam" id="PF00929">
    <property type="entry name" value="RNase_T"/>
    <property type="match status" value="1"/>
</dbReference>
<dbReference type="NCBIfam" id="NF004316">
    <property type="entry name" value="PRK05711.1"/>
    <property type="match status" value="1"/>
</dbReference>
<feature type="region of interest" description="Disordered" evidence="18">
    <location>
        <begin position="286"/>
        <end position="306"/>
    </location>
</feature>
<protein>
    <recommendedName>
        <fullName evidence="14">Ribonuclease H</fullName>
        <shortName evidence="14">RNase H</shortName>
        <ecNumber evidence="14">3.1.26.4</ecNumber>
    </recommendedName>
</protein>
<feature type="domain" description="RNase H type-1" evidence="19">
    <location>
        <begin position="7"/>
        <end position="149"/>
    </location>
</feature>
<feature type="compositionally biased region" description="Polar residues" evidence="18">
    <location>
        <begin position="175"/>
        <end position="185"/>
    </location>
</feature>
<dbReference type="PANTHER" id="PTHR30231">
    <property type="entry name" value="DNA POLYMERASE III SUBUNIT EPSILON"/>
    <property type="match status" value="1"/>
</dbReference>
<dbReference type="Proteomes" id="UP000188357">
    <property type="component" value="Unassembled WGS sequence"/>
</dbReference>
<dbReference type="InterPro" id="IPR006054">
    <property type="entry name" value="DnaQ"/>
</dbReference>
<dbReference type="CDD" id="cd09278">
    <property type="entry name" value="RNase_HI_prokaryote_like"/>
    <property type="match status" value="1"/>
</dbReference>
<keyword evidence="9" id="KW-0269">Exonuclease</keyword>
<feature type="binding site" evidence="17">
    <location>
        <position position="318"/>
    </location>
    <ligand>
        <name>a divalent metal cation</name>
        <dbReference type="ChEBI" id="CHEBI:60240"/>
        <label>1</label>
        <note>catalytic</note>
    </ligand>
</feature>
<evidence type="ECO:0000313" key="21">
    <source>
        <dbReference type="Proteomes" id="UP000188357"/>
    </source>
</evidence>
<feature type="binding site" evidence="16">
    <location>
        <position position="366"/>
    </location>
    <ligand>
        <name>substrate</name>
    </ligand>
</feature>
<feature type="binding site" evidence="17">
    <location>
        <position position="465"/>
    </location>
    <ligand>
        <name>a divalent metal cation</name>
        <dbReference type="ChEBI" id="CHEBI:60240"/>
        <label>1</label>
        <note>catalytic</note>
    </ligand>
</feature>
<comment type="cofactor">
    <cofactor evidence="17">
        <name>Mg(2+)</name>
        <dbReference type="ChEBI" id="CHEBI:18420"/>
    </cofactor>
    <cofactor evidence="17">
        <name>Mn(2+)</name>
        <dbReference type="ChEBI" id="CHEBI:29035"/>
    </cofactor>
    <text evidence="17">Binds 2 divalent metal cations. Magnesium or manganese.</text>
</comment>
<evidence type="ECO:0000256" key="1">
    <source>
        <dbReference type="ARBA" id="ARBA00001936"/>
    </source>
</evidence>
<keyword evidence="4 20" id="KW-0548">Nucleotidyltransferase</keyword>
<dbReference type="OrthoDB" id="9804290at2"/>
<dbReference type="GO" id="GO:0000287">
    <property type="term" value="F:magnesium ion binding"/>
    <property type="evidence" value="ECO:0007669"/>
    <property type="project" value="UniProtKB-UniRule"/>
</dbReference>
<evidence type="ECO:0000256" key="12">
    <source>
        <dbReference type="ARBA" id="ARBA00023211"/>
    </source>
</evidence>
<dbReference type="GO" id="GO:0004523">
    <property type="term" value="F:RNA-DNA hybrid ribonuclease activity"/>
    <property type="evidence" value="ECO:0007669"/>
    <property type="project" value="UniProtKB-UniRule"/>
</dbReference>
<keyword evidence="10 14" id="KW-0460">Magnesium</keyword>
<dbReference type="GO" id="GO:0008408">
    <property type="term" value="F:3'-5' exonuclease activity"/>
    <property type="evidence" value="ECO:0007669"/>
    <property type="project" value="TreeGrafter"/>
</dbReference>
<feature type="binding site" evidence="14">
    <location>
        <position position="16"/>
    </location>
    <ligand>
        <name>Mg(2+)</name>
        <dbReference type="ChEBI" id="CHEBI:18420"/>
        <label>1</label>
    </ligand>
</feature>
<dbReference type="AlphaFoldDB" id="A0A1R4GSY8"/>
<feature type="binding site" evidence="14">
    <location>
        <position position="55"/>
    </location>
    <ligand>
        <name>Mg(2+)</name>
        <dbReference type="ChEBI" id="CHEBI:18420"/>
        <label>1</label>
    </ligand>
</feature>
<accession>A0A1R4GSY8</accession>
<proteinExistence type="inferred from homology"/>
<dbReference type="Pfam" id="PF00075">
    <property type="entry name" value="RNase_H"/>
    <property type="match status" value="1"/>
</dbReference>
<dbReference type="EMBL" id="FUGE01000122">
    <property type="protein sequence ID" value="SJM71133.1"/>
    <property type="molecule type" value="Genomic_DNA"/>
</dbReference>
<gene>
    <name evidence="20" type="primary">dnaQ</name>
    <name evidence="14" type="synonym">rnhA</name>
    <name evidence="20" type="ORF">A1232T_01145</name>
</gene>
<dbReference type="GO" id="GO:0003677">
    <property type="term" value="F:DNA binding"/>
    <property type="evidence" value="ECO:0007669"/>
    <property type="project" value="InterPro"/>
</dbReference>
<evidence type="ECO:0000256" key="15">
    <source>
        <dbReference type="PIRSR" id="PIRSR606309-1"/>
    </source>
</evidence>
<comment type="catalytic activity">
    <reaction evidence="14">
        <text>Endonucleolytic cleavage to 5'-phosphomonoester.</text>
        <dbReference type="EC" id="3.1.26.4"/>
    </reaction>
</comment>
<sequence length="582" mass="64210">MSVLNPKPNTTIAFTDGACKGNPGPGGWGTLLVLSDGRQIEYFGGEADTTNNQMELMGAIMALENSPHNQHLEIWTDSSYVKNGITSWIQGWKNKGWKTSGNKPVKNQELWQRLDALQANRDVSWHWVKGHAGHEGNEKADELANRGILSSSDSIAPLPNDSDELKKKLNNSQNLVTSEAQTPTSPLFDESNVLHNNTTRSPSNMINSENNNFQDSNDWIKDDPLGFDEMSAEEEAALAAQFGNPHADSPATQPLTHSSIPDLQNNAETAQAIQEQSNEVQDIEFDGDTSRANPHFKPLLPEPVNREQSGRQLIMDTETTGLDALKGDRIIEVGIIELVNRKFTGEKLHVYINPERGMDDEVIRVHGISEAFLADKPKFKEVAKPLYEFMLGAEVIAHNAPFDISFLSMEFDKVGLTDFAEKITVTDSLVMAKQQYPGQKNTLDALVRRLNVGKMDRTFHGALLDSEILAEVYLAMTGGQVALAIDEDTQSEGQGSHANFSHLAAQILTAKTQISDHVNWVAKLFKKHPKLAETQGVGCFYSIDEATKATNLLFQKPVMGQQLQTSRLNIDPILANNLFIGS</sequence>
<dbReference type="NCBIfam" id="NF001236">
    <property type="entry name" value="PRK00203.1"/>
    <property type="match status" value="1"/>
</dbReference>
<comment type="function">
    <text evidence="14">Endonuclease that specifically degrades the RNA of RNA-DNA hybrids.</text>
</comment>
<evidence type="ECO:0000256" key="10">
    <source>
        <dbReference type="ARBA" id="ARBA00022842"/>
    </source>
</evidence>
<keyword evidence="12 17" id="KW-0464">Manganese</keyword>
<comment type="cofactor">
    <cofactor evidence="1">
        <name>Mn(2+)</name>
        <dbReference type="ChEBI" id="CHEBI:29035"/>
    </cofactor>
</comment>
<evidence type="ECO:0000256" key="6">
    <source>
        <dbReference type="ARBA" id="ARBA00022722"/>
    </source>
</evidence>
<dbReference type="GO" id="GO:0005829">
    <property type="term" value="C:cytosol"/>
    <property type="evidence" value="ECO:0007669"/>
    <property type="project" value="TreeGrafter"/>
</dbReference>
<dbReference type="InterPro" id="IPR022892">
    <property type="entry name" value="RNaseHI"/>
</dbReference>
<dbReference type="GO" id="GO:0003887">
    <property type="term" value="F:DNA-directed DNA polymerase activity"/>
    <property type="evidence" value="ECO:0007669"/>
    <property type="project" value="UniProtKB-KW"/>
</dbReference>
<dbReference type="EC" id="3.1.26.4" evidence="14"/>
<dbReference type="GO" id="GO:0006401">
    <property type="term" value="P:RNA catabolic process"/>
    <property type="evidence" value="ECO:0007669"/>
    <property type="project" value="UniProtKB-UniRule"/>
</dbReference>
<keyword evidence="6 14" id="KW-0540">Nuclease</keyword>
<keyword evidence="11" id="KW-0239">DNA-directed DNA polymerase</keyword>
<evidence type="ECO:0000256" key="11">
    <source>
        <dbReference type="ARBA" id="ARBA00022932"/>
    </source>
</evidence>
<dbReference type="NCBIfam" id="TIGR00573">
    <property type="entry name" value="dnaq"/>
    <property type="match status" value="1"/>
</dbReference>
<evidence type="ECO:0000313" key="20">
    <source>
        <dbReference type="EMBL" id="SJM71133.1"/>
    </source>
</evidence>
<keyword evidence="7 14" id="KW-0479">Metal-binding</keyword>
<dbReference type="InterPro" id="IPR012337">
    <property type="entry name" value="RNaseH-like_sf"/>
</dbReference>
<dbReference type="SMART" id="SM00479">
    <property type="entry name" value="EXOIII"/>
    <property type="match status" value="1"/>
</dbReference>
<comment type="cofactor">
    <cofactor evidence="14">
        <name>Mg(2+)</name>
        <dbReference type="ChEBI" id="CHEBI:18420"/>
    </cofactor>
    <text evidence="14">Binds 1 Mg(2+) ion per subunit. May bind a second metal ion at a regulatory site, or after substrate binding.</text>
</comment>
<evidence type="ECO:0000256" key="3">
    <source>
        <dbReference type="ARBA" id="ARBA00022679"/>
    </source>
</evidence>
<feature type="compositionally biased region" description="Polar residues" evidence="18">
    <location>
        <begin position="193"/>
        <end position="217"/>
    </location>
</feature>
<keyword evidence="5" id="KW-0235">DNA replication</keyword>
<evidence type="ECO:0000256" key="16">
    <source>
        <dbReference type="PIRSR" id="PIRSR606309-2"/>
    </source>
</evidence>
<evidence type="ECO:0000256" key="5">
    <source>
        <dbReference type="ARBA" id="ARBA00022705"/>
    </source>
</evidence>
<comment type="catalytic activity">
    <reaction evidence="13">
        <text>DNA(n) + a 2'-deoxyribonucleoside 5'-triphosphate = DNA(n+1) + diphosphate</text>
        <dbReference type="Rhea" id="RHEA:22508"/>
        <dbReference type="Rhea" id="RHEA-COMP:17339"/>
        <dbReference type="Rhea" id="RHEA-COMP:17340"/>
        <dbReference type="ChEBI" id="CHEBI:33019"/>
        <dbReference type="ChEBI" id="CHEBI:61560"/>
        <dbReference type="ChEBI" id="CHEBI:173112"/>
        <dbReference type="EC" id="2.7.7.7"/>
    </reaction>
</comment>
<evidence type="ECO:0000256" key="13">
    <source>
        <dbReference type="ARBA" id="ARBA00049244"/>
    </source>
</evidence>
<dbReference type="NCBIfam" id="TIGR01406">
    <property type="entry name" value="dnaQ_proteo"/>
    <property type="match status" value="1"/>
</dbReference>
<feature type="binding site" evidence="14">
    <location>
        <position position="77"/>
    </location>
    <ligand>
        <name>Mg(2+)</name>
        <dbReference type="ChEBI" id="CHEBI:18420"/>
        <label>1</label>
    </ligand>
</feature>
<organism evidence="20 21">
    <name type="scientific">Psychrobacter piechaudii</name>
    <dbReference type="NCBI Taxonomy" id="1945521"/>
    <lineage>
        <taxon>Bacteria</taxon>
        <taxon>Pseudomonadati</taxon>
        <taxon>Pseudomonadota</taxon>
        <taxon>Gammaproteobacteria</taxon>
        <taxon>Moraxellales</taxon>
        <taxon>Moraxellaceae</taxon>
        <taxon>Psychrobacter</taxon>
    </lineage>
</organism>
<keyword evidence="14" id="KW-0963">Cytoplasm</keyword>
<dbReference type="CDD" id="cd06131">
    <property type="entry name" value="DNA_pol_III_epsilon_Ecoli_like"/>
    <property type="match status" value="1"/>
</dbReference>
<evidence type="ECO:0000256" key="14">
    <source>
        <dbReference type="HAMAP-Rule" id="MF_00042"/>
    </source>
</evidence>
<dbReference type="FunFam" id="3.30.420.10:FF:000012">
    <property type="entry name" value="DNA polymerase III subunit epsilon"/>
    <property type="match status" value="1"/>
</dbReference>
<dbReference type="STRING" id="1945521.A1232T_01145"/>
<dbReference type="PANTHER" id="PTHR30231:SF41">
    <property type="entry name" value="DNA POLYMERASE III SUBUNIT EPSILON"/>
    <property type="match status" value="1"/>
</dbReference>
<feature type="binding site" evidence="16">
    <location>
        <position position="318"/>
    </location>
    <ligand>
        <name>substrate</name>
    </ligand>
</feature>
<feature type="binding site" evidence="14">
    <location>
        <position position="141"/>
    </location>
    <ligand>
        <name>Mg(2+)</name>
        <dbReference type="ChEBI" id="CHEBI:18420"/>
        <label>2</label>
    </ligand>
</feature>
<dbReference type="RefSeq" id="WP_077450918.1">
    <property type="nucleotide sequence ID" value="NZ_FUGE01000122.1"/>
</dbReference>
<feature type="binding site" evidence="14">
    <location>
        <position position="16"/>
    </location>
    <ligand>
        <name>Mg(2+)</name>
        <dbReference type="ChEBI" id="CHEBI:18420"/>
        <label>2</label>
    </ligand>
</feature>
<evidence type="ECO:0000256" key="7">
    <source>
        <dbReference type="ARBA" id="ARBA00022723"/>
    </source>
</evidence>
<feature type="binding site" evidence="16">
    <location>
        <position position="316"/>
    </location>
    <ligand>
        <name>substrate</name>
    </ligand>
</feature>
<dbReference type="InterPro" id="IPR006309">
    <property type="entry name" value="DnaQ_proteo"/>
</dbReference>
<evidence type="ECO:0000256" key="18">
    <source>
        <dbReference type="SAM" id="MobiDB-lite"/>
    </source>
</evidence>
<keyword evidence="3 20" id="KW-0808">Transferase</keyword>
<dbReference type="InterPro" id="IPR036397">
    <property type="entry name" value="RNaseH_sf"/>
</dbReference>
<comment type="subcellular location">
    <subcellularLocation>
        <location evidence="14">Cytoplasm</location>
    </subcellularLocation>
</comment>
<dbReference type="Gene3D" id="3.30.420.10">
    <property type="entry name" value="Ribonuclease H-like superfamily/Ribonuclease H"/>
    <property type="match status" value="2"/>
</dbReference>
<keyword evidence="21" id="KW-1185">Reference proteome</keyword>
<feature type="region of interest" description="Disordered" evidence="18">
    <location>
        <begin position="175"/>
        <end position="225"/>
    </location>
</feature>